<dbReference type="SUPFAM" id="SSF52540">
    <property type="entry name" value="P-loop containing nucleoside triphosphate hydrolases"/>
    <property type="match status" value="1"/>
</dbReference>
<protein>
    <recommendedName>
        <fullName evidence="6">Helicase-associated domain-containing protein</fullName>
    </recommendedName>
</protein>
<dbReference type="PANTHER" id="PTHR18934:SF91">
    <property type="entry name" value="PRE-MRNA-SPLICING FACTOR ATP-DEPENDENT RNA HELICASE PRP16"/>
    <property type="match status" value="1"/>
</dbReference>
<feature type="compositionally biased region" description="Polar residues" evidence="5">
    <location>
        <begin position="360"/>
        <end position="370"/>
    </location>
</feature>
<dbReference type="InterPro" id="IPR011709">
    <property type="entry name" value="DEAD-box_helicase_OB_fold"/>
</dbReference>
<proteinExistence type="predicted"/>
<dbReference type="GO" id="GO:0005524">
    <property type="term" value="F:ATP binding"/>
    <property type="evidence" value="ECO:0007669"/>
    <property type="project" value="UniProtKB-KW"/>
</dbReference>
<organism evidence="7 8">
    <name type="scientific">Fusarium floridanum</name>
    <dbReference type="NCBI Taxonomy" id="1325733"/>
    <lineage>
        <taxon>Eukaryota</taxon>
        <taxon>Fungi</taxon>
        <taxon>Dikarya</taxon>
        <taxon>Ascomycota</taxon>
        <taxon>Pezizomycotina</taxon>
        <taxon>Sordariomycetes</taxon>
        <taxon>Hypocreomycetidae</taxon>
        <taxon>Hypocreales</taxon>
        <taxon>Nectriaceae</taxon>
        <taxon>Fusarium</taxon>
        <taxon>Fusarium solani species complex</taxon>
    </lineage>
</organism>
<evidence type="ECO:0000256" key="1">
    <source>
        <dbReference type="ARBA" id="ARBA00022741"/>
    </source>
</evidence>
<keyword evidence="3" id="KW-0347">Helicase</keyword>
<keyword evidence="2" id="KW-0378">Hydrolase</keyword>
<dbReference type="GO" id="GO:0016787">
    <property type="term" value="F:hydrolase activity"/>
    <property type="evidence" value="ECO:0007669"/>
    <property type="project" value="UniProtKB-KW"/>
</dbReference>
<dbReference type="GO" id="GO:0003723">
    <property type="term" value="F:RNA binding"/>
    <property type="evidence" value="ECO:0007669"/>
    <property type="project" value="TreeGrafter"/>
</dbReference>
<sequence length="530" mass="60259">MTTLHTTPISRAAARQRAGRAGRIQDGTCYRLYTKDVFDKTLMPNTPPGMLTSEVMAEVLILKSCGFHKISDLNFVDASHVETVLRAVYEPRASEYVDADAKLTKNGSMAVGMPVDPAWYNSFLKAKELGCLAEIVTIACLLNMQDEIIMRPHAQRYTANVIRQQYSDAKSDHLTRLNAFHIYIHRRIESAGDEDKLARWFRMSFINPKVAEQARKMRNSMMASVSKRTPNNEPVLALEPSDPNSGSKIRQSLAAGFYHKAAHVDRRGTYKTVHDNQPAMPEPDSCLVGEKYEWVICDRIYFSRVQYMRCYRPGLDHDLATDVSLALLKHVMEYRDDFKVVVMSATINLEKFTQYFNTQNPKRDSTNMASQDPRDQSVTPPVYEPTPLGLAEILRDHDTTQNRQPLIARPSDLSAEEKAIAMDILQKWCNRQAGGVQPLTLTERTISWEYRTTKSKYINPNYIDWSAFGGDRAMAHGACIANYDGHKLAALDAYNREYIVRRTTPEDIESWCHRSFINGRVAAQVMTIRN</sequence>
<keyword evidence="1" id="KW-0547">Nucleotide-binding</keyword>
<dbReference type="PANTHER" id="PTHR18934">
    <property type="entry name" value="ATP-DEPENDENT RNA HELICASE"/>
    <property type="match status" value="1"/>
</dbReference>
<feature type="compositionally biased region" description="Low complexity" evidence="5">
    <location>
        <begin position="11"/>
        <end position="20"/>
    </location>
</feature>
<dbReference type="Gene3D" id="1.20.120.1080">
    <property type="match status" value="1"/>
</dbReference>
<keyword evidence="4" id="KW-0067">ATP-binding</keyword>
<feature type="domain" description="Helicase-associated" evidence="6">
    <location>
        <begin position="86"/>
        <end position="177"/>
    </location>
</feature>
<keyword evidence="8" id="KW-1185">Reference proteome</keyword>
<gene>
    <name evidence="7" type="ORF">CEP51_003327</name>
</gene>
<feature type="region of interest" description="Disordered" evidence="5">
    <location>
        <begin position="360"/>
        <end position="382"/>
    </location>
</feature>
<dbReference type="SMART" id="SM00847">
    <property type="entry name" value="HA2"/>
    <property type="match status" value="1"/>
</dbReference>
<accession>A0A428S6F8</accession>
<evidence type="ECO:0000313" key="7">
    <source>
        <dbReference type="EMBL" id="RSL85469.1"/>
    </source>
</evidence>
<evidence type="ECO:0000313" key="8">
    <source>
        <dbReference type="Proteomes" id="UP000287972"/>
    </source>
</evidence>
<dbReference type="EMBL" id="NKCL01000053">
    <property type="protein sequence ID" value="RSL85469.1"/>
    <property type="molecule type" value="Genomic_DNA"/>
</dbReference>
<dbReference type="InterPro" id="IPR027417">
    <property type="entry name" value="P-loop_NTPase"/>
</dbReference>
<evidence type="ECO:0000256" key="5">
    <source>
        <dbReference type="SAM" id="MobiDB-lite"/>
    </source>
</evidence>
<feature type="region of interest" description="Disordered" evidence="5">
    <location>
        <begin position="1"/>
        <end position="20"/>
    </location>
</feature>
<dbReference type="Gene3D" id="3.40.50.300">
    <property type="entry name" value="P-loop containing nucleotide triphosphate hydrolases"/>
    <property type="match status" value="2"/>
</dbReference>
<feature type="region of interest" description="Disordered" evidence="5">
    <location>
        <begin position="225"/>
        <end position="245"/>
    </location>
</feature>
<dbReference type="AlphaFoldDB" id="A0A428S6F8"/>
<dbReference type="GO" id="GO:0004386">
    <property type="term" value="F:helicase activity"/>
    <property type="evidence" value="ECO:0007669"/>
    <property type="project" value="UniProtKB-KW"/>
</dbReference>
<dbReference type="InterPro" id="IPR007502">
    <property type="entry name" value="Helicase-assoc_dom"/>
</dbReference>
<dbReference type="Proteomes" id="UP000287972">
    <property type="component" value="Unassembled WGS sequence"/>
</dbReference>
<evidence type="ECO:0000256" key="4">
    <source>
        <dbReference type="ARBA" id="ARBA00022840"/>
    </source>
</evidence>
<evidence type="ECO:0000259" key="6">
    <source>
        <dbReference type="SMART" id="SM00847"/>
    </source>
</evidence>
<dbReference type="Pfam" id="PF07717">
    <property type="entry name" value="OB_NTP_bind"/>
    <property type="match status" value="1"/>
</dbReference>
<comment type="caution">
    <text evidence="7">The sequence shown here is derived from an EMBL/GenBank/DDBJ whole genome shotgun (WGS) entry which is preliminary data.</text>
</comment>
<dbReference type="Pfam" id="PF21010">
    <property type="entry name" value="HA2_C"/>
    <property type="match status" value="1"/>
</dbReference>
<evidence type="ECO:0000256" key="2">
    <source>
        <dbReference type="ARBA" id="ARBA00022801"/>
    </source>
</evidence>
<evidence type="ECO:0000256" key="3">
    <source>
        <dbReference type="ARBA" id="ARBA00022806"/>
    </source>
</evidence>
<name>A0A428S6F8_9HYPO</name>
<reference evidence="7 8" key="1">
    <citation type="submission" date="2017-06" db="EMBL/GenBank/DDBJ databases">
        <title>Comparative genomic analysis of Ambrosia Fusariam Clade fungi.</title>
        <authorList>
            <person name="Stajich J.E."/>
            <person name="Carrillo J."/>
            <person name="Kijimoto T."/>
            <person name="Eskalen A."/>
            <person name="O'Donnell K."/>
            <person name="Kasson M."/>
        </authorList>
    </citation>
    <scope>NUCLEOTIDE SEQUENCE [LARGE SCALE GENOMIC DNA]</scope>
    <source>
        <strain evidence="7 8">NRRL62606</strain>
    </source>
</reference>